<reference evidence="4" key="1">
    <citation type="submission" date="2018-06" db="EMBL/GenBank/DDBJ databases">
        <authorList>
            <person name="Zhirakovskaya E."/>
        </authorList>
    </citation>
    <scope>NUCLEOTIDE SEQUENCE</scope>
</reference>
<dbReference type="PROSITE" id="PS50088">
    <property type="entry name" value="ANK_REPEAT"/>
    <property type="match status" value="7"/>
</dbReference>
<evidence type="ECO:0000256" key="2">
    <source>
        <dbReference type="ARBA" id="ARBA00023043"/>
    </source>
</evidence>
<name>A0A3B0XJG3_9ZZZZ</name>
<keyword evidence="3" id="KW-0175">Coiled coil</keyword>
<dbReference type="AlphaFoldDB" id="A0A3B0XJG3"/>
<dbReference type="EMBL" id="UOFF01000189">
    <property type="protein sequence ID" value="VAW56154.1"/>
    <property type="molecule type" value="Genomic_DNA"/>
</dbReference>
<proteinExistence type="predicted"/>
<dbReference type="PANTHER" id="PTHR24198:SF165">
    <property type="entry name" value="ANKYRIN REPEAT-CONTAINING PROTEIN-RELATED"/>
    <property type="match status" value="1"/>
</dbReference>
<evidence type="ECO:0000256" key="1">
    <source>
        <dbReference type="ARBA" id="ARBA00022737"/>
    </source>
</evidence>
<keyword evidence="1" id="KW-0677">Repeat</keyword>
<gene>
    <name evidence="4" type="ORF">MNBD_GAMMA07-895</name>
</gene>
<evidence type="ECO:0000256" key="3">
    <source>
        <dbReference type="SAM" id="Coils"/>
    </source>
</evidence>
<protein>
    <submittedName>
        <fullName evidence="4">Uncharacterized protein</fullName>
    </submittedName>
</protein>
<keyword evidence="2" id="KW-0040">ANK repeat</keyword>
<organism evidence="4">
    <name type="scientific">hydrothermal vent metagenome</name>
    <dbReference type="NCBI Taxonomy" id="652676"/>
    <lineage>
        <taxon>unclassified sequences</taxon>
        <taxon>metagenomes</taxon>
        <taxon>ecological metagenomes</taxon>
    </lineage>
</organism>
<dbReference type="Pfam" id="PF12796">
    <property type="entry name" value="Ank_2"/>
    <property type="match status" value="6"/>
</dbReference>
<dbReference type="Gene3D" id="1.25.40.20">
    <property type="entry name" value="Ankyrin repeat-containing domain"/>
    <property type="match status" value="5"/>
</dbReference>
<dbReference type="SMART" id="SM00248">
    <property type="entry name" value="ANK"/>
    <property type="match status" value="17"/>
</dbReference>
<feature type="coiled-coil region" evidence="3">
    <location>
        <begin position="376"/>
        <end position="403"/>
    </location>
</feature>
<dbReference type="SUPFAM" id="SSF48403">
    <property type="entry name" value="Ankyrin repeat"/>
    <property type="match status" value="2"/>
</dbReference>
<sequence length="744" mass="83255">MKRYDWLPFIGLFLISIFSSTVAAQLNEALFSAVEAEDLTLIQKAINNGASVNAKNASNESLLDKIFLQKTSKNNRKLNEIAIYLIEQGHDIHRKGDFNTTYLHDAVENNMLETAELLINNGIDTTQISSTTHNSALFYAHSKEMLTLFFNKELGSFKTVSINGDSLLHNACNTDANLQYIRYLLKHISIETKNQSSHTPLLQVLISYHDPEEADALIAFLLANKADVNAVDSKQRNALQIALRNENLSTATIKRLIKSGANLSHQDSDGIQAIHFSAASHFDHLKLLYSHGMDLNATTSSMNETPLIIATKSNLKDTVKYLIKHKVKLNTLDKKGKTALNYARENDFSDIVMMLEAKKAKASSEKDIKQTALSAQKRQKKSLAKTKTEIKNLNDAIKAKNAIAIKKYYASWSMNKSKAPLNKYNIAKYTLENGNLNTFNFLISKGLDVNQKDDEGYSLLHHAVYFNNLPIVKLLIAKKLDIEAQSNDGKSVLFLASNSSIAMINLLTKHKIQMDKQKNADIIKQAIQHAKPDVAEYFINKGFPFNIKDYEKNETLVSLISNEEINTISLLIKKGLNINSQVSHQGYTSTLLHLAIVLNKYRLSDFLINKGADVNARSQNKVAIFEDAVNMGNIKILKSVYDHGGLLNDTSGIFKRTPIHVALQLHQLKIIKFFINRGVDLNIAESKNLNTPLHVAAEKGYLDVIKHMIKKGAKPNTLNSNNETPFDLAVKFKQEATQKYLSSL</sequence>
<dbReference type="InterPro" id="IPR036770">
    <property type="entry name" value="Ankyrin_rpt-contain_sf"/>
</dbReference>
<evidence type="ECO:0000313" key="4">
    <source>
        <dbReference type="EMBL" id="VAW56154.1"/>
    </source>
</evidence>
<accession>A0A3B0XJG3</accession>
<dbReference type="InterPro" id="IPR002110">
    <property type="entry name" value="Ankyrin_rpt"/>
</dbReference>
<dbReference type="PANTHER" id="PTHR24198">
    <property type="entry name" value="ANKYRIN REPEAT AND PROTEIN KINASE DOMAIN-CONTAINING PROTEIN"/>
    <property type="match status" value="1"/>
</dbReference>
<dbReference type="PROSITE" id="PS50297">
    <property type="entry name" value="ANK_REP_REGION"/>
    <property type="match status" value="4"/>
</dbReference>